<sequence length="48" mass="5292">MAYGSRPIDAFANHVLHRQADRAALKMGDGSGVDMKFIVIDKQNLAYV</sequence>
<organism evidence="1">
    <name type="scientific">Paenibacillus sp. SYP-B3998</name>
    <dbReference type="NCBI Taxonomy" id="2678564"/>
    <lineage>
        <taxon>Bacteria</taxon>
        <taxon>Bacillati</taxon>
        <taxon>Bacillota</taxon>
        <taxon>Bacilli</taxon>
        <taxon>Bacillales</taxon>
        <taxon>Paenibacillaceae</taxon>
        <taxon>Paenibacillus</taxon>
    </lineage>
</organism>
<gene>
    <name evidence="1" type="ORF">GK047_28670</name>
</gene>
<comment type="caution">
    <text evidence="1">The sequence shown here is derived from an EMBL/GenBank/DDBJ whole genome shotgun (WGS) entry which is preliminary data.</text>
</comment>
<proteinExistence type="predicted"/>
<evidence type="ECO:0000313" key="1">
    <source>
        <dbReference type="EMBL" id="NEW09878.1"/>
    </source>
</evidence>
<dbReference type="EMBL" id="JAAIKC010000027">
    <property type="protein sequence ID" value="NEW09878.1"/>
    <property type="molecule type" value="Genomic_DNA"/>
</dbReference>
<protein>
    <submittedName>
        <fullName evidence="1">Uncharacterized protein</fullName>
    </submittedName>
</protein>
<dbReference type="AlphaFoldDB" id="A0A6G4A6F4"/>
<name>A0A6G4A6F4_9BACL</name>
<accession>A0A6G4A6F4</accession>
<reference evidence="1" key="1">
    <citation type="submission" date="2020-02" db="EMBL/GenBank/DDBJ databases">
        <authorList>
            <person name="Shen X.-R."/>
            <person name="Zhang Y.-X."/>
        </authorList>
    </citation>
    <scope>NUCLEOTIDE SEQUENCE</scope>
    <source>
        <strain evidence="1">SYP-B3998</strain>
    </source>
</reference>